<evidence type="ECO:0008006" key="5">
    <source>
        <dbReference type="Google" id="ProtNLM"/>
    </source>
</evidence>
<evidence type="ECO:0000313" key="3">
    <source>
        <dbReference type="EMBL" id="KAL0923026.1"/>
    </source>
</evidence>
<dbReference type="NCBIfam" id="TIGR00756">
    <property type="entry name" value="PPR"/>
    <property type="match status" value="1"/>
</dbReference>
<comment type="caution">
    <text evidence="3">The sequence shown here is derived from an EMBL/GenBank/DDBJ whole genome shotgun (WGS) entry which is preliminary data.</text>
</comment>
<dbReference type="InterPro" id="IPR044190">
    <property type="entry name" value="THA8-like"/>
</dbReference>
<organism evidence="3 4">
    <name type="scientific">Dendrobium thyrsiflorum</name>
    <name type="common">Pinecone-like raceme dendrobium</name>
    <name type="synonym">Orchid</name>
    <dbReference type="NCBI Taxonomy" id="117978"/>
    <lineage>
        <taxon>Eukaryota</taxon>
        <taxon>Viridiplantae</taxon>
        <taxon>Streptophyta</taxon>
        <taxon>Embryophyta</taxon>
        <taxon>Tracheophyta</taxon>
        <taxon>Spermatophyta</taxon>
        <taxon>Magnoliopsida</taxon>
        <taxon>Liliopsida</taxon>
        <taxon>Asparagales</taxon>
        <taxon>Orchidaceae</taxon>
        <taxon>Epidendroideae</taxon>
        <taxon>Malaxideae</taxon>
        <taxon>Dendrobiinae</taxon>
        <taxon>Dendrobium</taxon>
    </lineage>
</organism>
<keyword evidence="4" id="KW-1185">Reference proteome</keyword>
<dbReference type="PANTHER" id="PTHR47594:SF3">
    <property type="entry name" value="PROTEIN THYLAKOID ASSEMBLY 8, CHLOROPLASTIC"/>
    <property type="match status" value="1"/>
</dbReference>
<accession>A0ABD0VE92</accession>
<dbReference type="Proteomes" id="UP001552299">
    <property type="component" value="Unassembled WGS sequence"/>
</dbReference>
<evidence type="ECO:0000256" key="2">
    <source>
        <dbReference type="SAM" id="MobiDB-lite"/>
    </source>
</evidence>
<protein>
    <recommendedName>
        <fullName evidence="5">Pentatricopeptide repeat-containing protein</fullName>
    </recommendedName>
</protein>
<keyword evidence="1" id="KW-0677">Repeat</keyword>
<dbReference type="InterPro" id="IPR011990">
    <property type="entry name" value="TPR-like_helical_dom_sf"/>
</dbReference>
<dbReference type="InterPro" id="IPR002885">
    <property type="entry name" value="PPR_rpt"/>
</dbReference>
<feature type="region of interest" description="Disordered" evidence="2">
    <location>
        <begin position="40"/>
        <end position="59"/>
    </location>
</feature>
<name>A0ABD0VE92_DENTH</name>
<reference evidence="3 4" key="1">
    <citation type="journal article" date="2024" name="Plant Biotechnol. J.">
        <title>Dendrobium thyrsiflorum genome and its molecular insights into genes involved in important horticultural traits.</title>
        <authorList>
            <person name="Chen B."/>
            <person name="Wang J.Y."/>
            <person name="Zheng P.J."/>
            <person name="Li K.L."/>
            <person name="Liang Y.M."/>
            <person name="Chen X.F."/>
            <person name="Zhang C."/>
            <person name="Zhao X."/>
            <person name="He X."/>
            <person name="Zhang G.Q."/>
            <person name="Liu Z.J."/>
            <person name="Xu Q."/>
        </authorList>
    </citation>
    <scope>NUCLEOTIDE SEQUENCE [LARGE SCALE GENOMIC DNA]</scope>
    <source>
        <strain evidence="3">GZMU011</strain>
    </source>
</reference>
<evidence type="ECO:0000256" key="1">
    <source>
        <dbReference type="ARBA" id="ARBA00022737"/>
    </source>
</evidence>
<dbReference type="EMBL" id="JANQDX010000006">
    <property type="protein sequence ID" value="KAL0923026.1"/>
    <property type="molecule type" value="Genomic_DNA"/>
</dbReference>
<proteinExistence type="predicted"/>
<evidence type="ECO:0000313" key="4">
    <source>
        <dbReference type="Proteomes" id="UP001552299"/>
    </source>
</evidence>
<dbReference type="PANTHER" id="PTHR47594">
    <property type="entry name" value="PPR CONTAINING PLANT-LIKE PROTEIN"/>
    <property type="match status" value="1"/>
</dbReference>
<dbReference type="Gene3D" id="1.25.40.10">
    <property type="entry name" value="Tetratricopeptide repeat domain"/>
    <property type="match status" value="1"/>
</dbReference>
<dbReference type="AlphaFoldDB" id="A0ABD0VE92"/>
<gene>
    <name evidence="3" type="ORF">M5K25_007068</name>
</gene>
<sequence>MAATATAAAACHLTPLPPLFQRPSFPRFHFTNLFLRNPNPTSSSSSIIVSGPRDNRQPIRRGRTLSTEAILTVQALKRAHNDEAAVERIVSTSVARLIRADLLAALTELQRQDQWKLALKLFEVARRENWYRTDCALYADMVSSLTRSKRDSEIDILMVELMEELQMGGGALARDLRGPARLVKALVAAGKGKAVKDVYEMMKRGGCEPNEYLFKFMIKGLRRLGEEDAACEIEKDYELWGYGGFGAEPLAIL</sequence>